<proteinExistence type="predicted"/>
<organism evidence="3 4">
    <name type="scientific">Cellulomonas soli</name>
    <dbReference type="NCBI Taxonomy" id="931535"/>
    <lineage>
        <taxon>Bacteria</taxon>
        <taxon>Bacillati</taxon>
        <taxon>Actinomycetota</taxon>
        <taxon>Actinomycetes</taxon>
        <taxon>Micrococcales</taxon>
        <taxon>Cellulomonadaceae</taxon>
        <taxon>Cellulomonas</taxon>
    </lineage>
</organism>
<dbReference type="SUPFAM" id="SSF54060">
    <property type="entry name" value="His-Me finger endonucleases"/>
    <property type="match status" value="1"/>
</dbReference>
<evidence type="ECO:0000313" key="3">
    <source>
        <dbReference type="EMBL" id="GEP70666.1"/>
    </source>
</evidence>
<reference evidence="3 4" key="1">
    <citation type="submission" date="2019-07" db="EMBL/GenBank/DDBJ databases">
        <title>Whole genome shotgun sequence of Cellulomonas soli NBRC 109434.</title>
        <authorList>
            <person name="Hosoyama A."/>
            <person name="Uohara A."/>
            <person name="Ohji S."/>
            <person name="Ichikawa N."/>
        </authorList>
    </citation>
    <scope>NUCLEOTIDE SEQUENCE [LARGE SCALE GENOMIC DNA]</scope>
    <source>
        <strain evidence="3 4">NBRC 109434</strain>
    </source>
</reference>
<comment type="caution">
    <text evidence="3">The sequence shown here is derived from an EMBL/GenBank/DDBJ whole genome shotgun (WGS) entry which is preliminary data.</text>
</comment>
<dbReference type="InterPro" id="IPR044925">
    <property type="entry name" value="His-Me_finger_sf"/>
</dbReference>
<name>A0A512PHJ9_9CELL</name>
<evidence type="ECO:0000313" key="4">
    <source>
        <dbReference type="Proteomes" id="UP000321798"/>
    </source>
</evidence>
<dbReference type="RefSeq" id="WP_146954444.1">
    <property type="nucleotide sequence ID" value="NZ_BAABBJ010000012.1"/>
</dbReference>
<accession>A0A512PHJ9</accession>
<dbReference type="Gene3D" id="3.90.75.20">
    <property type="match status" value="1"/>
</dbReference>
<evidence type="ECO:0000259" key="2">
    <source>
        <dbReference type="Pfam" id="PF13392"/>
    </source>
</evidence>
<keyword evidence="4" id="KW-1185">Reference proteome</keyword>
<sequence length="165" mass="17488">MTATASPTITPAHESTACRSAGCPGRPSASRDGWCQRHHGLVRATGVEAWTGAVPRPPRTAAVAERLAAYTVVSPAGCYLWTGGVTSAGYGIVAAPEFGLRWVLVHRLAYELARGPIPEGLVIDHLCRQTTCLRVEHLEPVTVGENTRRGVAARRAEREAIAVAA</sequence>
<dbReference type="OrthoDB" id="3732358at2"/>
<dbReference type="EMBL" id="BKAL01000015">
    <property type="protein sequence ID" value="GEP70666.1"/>
    <property type="molecule type" value="Genomic_DNA"/>
</dbReference>
<dbReference type="AlphaFoldDB" id="A0A512PHJ9"/>
<dbReference type="InterPro" id="IPR003615">
    <property type="entry name" value="HNH_nuc"/>
</dbReference>
<dbReference type="Pfam" id="PF13392">
    <property type="entry name" value="HNH_3"/>
    <property type="match status" value="1"/>
</dbReference>
<dbReference type="Proteomes" id="UP000321798">
    <property type="component" value="Unassembled WGS sequence"/>
</dbReference>
<evidence type="ECO:0000256" key="1">
    <source>
        <dbReference type="SAM" id="MobiDB-lite"/>
    </source>
</evidence>
<feature type="domain" description="HNH nuclease" evidence="2">
    <location>
        <begin position="104"/>
        <end position="148"/>
    </location>
</feature>
<feature type="region of interest" description="Disordered" evidence="1">
    <location>
        <begin position="1"/>
        <end position="22"/>
    </location>
</feature>
<gene>
    <name evidence="3" type="ORF">CSO01_33810</name>
</gene>
<protein>
    <recommendedName>
        <fullName evidence="2">HNH nuclease domain-containing protein</fullName>
    </recommendedName>
</protein>